<sequence>MAISGVHSPSFASYHFHYAWFSCEEFSKTLCSIARRDAKRDEDLLSLSSTTTMPPAATKPSTQRKRNRKRKRRAASSSESDSSSSSDSSSEDEAPATSSKLISTVKAPSPAKVESASSGSSSSSESSSSESEDERPRKTIASRGRADEKAAASAVAPKVTRRLSPSPSPPPVALPSFLPSGEDAEESVVQEKELKDRFRQFWMSSVADGFRNDLEEIRKEPNLGTSRLALLIDSLASGAEVFTSTSSNTDINEMDVVLN</sequence>
<keyword evidence="5" id="KW-0690">Ribosome biogenesis</keyword>
<keyword evidence="7" id="KW-0687">Ribonucleoprotein</keyword>
<keyword evidence="6" id="KW-0539">Nucleus</keyword>
<reference evidence="10 11" key="1">
    <citation type="journal article" date="2020" name="ISME J.">
        <title>Uncovering the hidden diversity of litter-decomposition mechanisms in mushroom-forming fungi.</title>
        <authorList>
            <person name="Floudas D."/>
            <person name="Bentzer J."/>
            <person name="Ahren D."/>
            <person name="Johansson T."/>
            <person name="Persson P."/>
            <person name="Tunlid A."/>
        </authorList>
    </citation>
    <scope>NUCLEOTIDE SEQUENCE [LARGE SCALE GENOMIC DNA]</scope>
    <source>
        <strain evidence="10 11">CBS 101986</strain>
    </source>
</reference>
<dbReference type="Pfam" id="PF14615">
    <property type="entry name" value="Rsa3"/>
    <property type="match status" value="1"/>
</dbReference>
<feature type="region of interest" description="Disordered" evidence="8">
    <location>
        <begin position="44"/>
        <end position="186"/>
    </location>
</feature>
<dbReference type="EMBL" id="JAACJJ010000060">
    <property type="protein sequence ID" value="KAF5309255.1"/>
    <property type="molecule type" value="Genomic_DNA"/>
</dbReference>
<evidence type="ECO:0000256" key="8">
    <source>
        <dbReference type="SAM" id="MobiDB-lite"/>
    </source>
</evidence>
<dbReference type="GO" id="GO:0000027">
    <property type="term" value="P:ribosomal large subunit assembly"/>
    <property type="evidence" value="ECO:0007669"/>
    <property type="project" value="TreeGrafter"/>
</dbReference>
<dbReference type="InterPro" id="IPR051898">
    <property type="entry name" value="Ribosome_Assembly_3"/>
</dbReference>
<evidence type="ECO:0000313" key="10">
    <source>
        <dbReference type="EMBL" id="KAF5309255.1"/>
    </source>
</evidence>
<feature type="compositionally biased region" description="Low complexity" evidence="8">
    <location>
        <begin position="114"/>
        <end position="129"/>
    </location>
</feature>
<dbReference type="OrthoDB" id="69550at2759"/>
<accession>A0A8H5AQX3</accession>
<evidence type="ECO:0000259" key="9">
    <source>
        <dbReference type="Pfam" id="PF14615"/>
    </source>
</evidence>
<feature type="domain" description="Ribosome-assembly protein 3 C-terminal" evidence="9">
    <location>
        <begin position="198"/>
        <end position="243"/>
    </location>
</feature>
<proteinExistence type="inferred from homology"/>
<comment type="caution">
    <text evidence="10">The sequence shown here is derived from an EMBL/GenBank/DDBJ whole genome shotgun (WGS) entry which is preliminary data.</text>
</comment>
<dbReference type="Proteomes" id="UP000567179">
    <property type="component" value="Unassembled WGS sequence"/>
</dbReference>
<dbReference type="PANTHER" id="PTHR28127">
    <property type="entry name" value="RIBOSOME ASSEMBLY PROTEIN 3"/>
    <property type="match status" value="1"/>
</dbReference>
<dbReference type="InterPro" id="IPR028217">
    <property type="entry name" value="Rsa3_C"/>
</dbReference>
<evidence type="ECO:0000256" key="2">
    <source>
        <dbReference type="ARBA" id="ARBA00004604"/>
    </source>
</evidence>
<keyword evidence="11" id="KW-1185">Reference proteome</keyword>
<comment type="subcellular location">
    <subcellularLocation>
        <location evidence="2">Nucleus</location>
        <location evidence="2">Nucleolus</location>
    </subcellularLocation>
</comment>
<dbReference type="GO" id="GO:0005730">
    <property type="term" value="C:nucleolus"/>
    <property type="evidence" value="ECO:0007669"/>
    <property type="project" value="UniProtKB-SubCell"/>
</dbReference>
<protein>
    <recommendedName>
        <fullName evidence="4">Ribosome assembly protein 3</fullName>
    </recommendedName>
</protein>
<evidence type="ECO:0000256" key="7">
    <source>
        <dbReference type="ARBA" id="ARBA00023274"/>
    </source>
</evidence>
<evidence type="ECO:0000313" key="11">
    <source>
        <dbReference type="Proteomes" id="UP000567179"/>
    </source>
</evidence>
<gene>
    <name evidence="10" type="ORF">D9619_012696</name>
</gene>
<organism evidence="10 11">
    <name type="scientific">Psilocybe cf. subviscida</name>
    <dbReference type="NCBI Taxonomy" id="2480587"/>
    <lineage>
        <taxon>Eukaryota</taxon>
        <taxon>Fungi</taxon>
        <taxon>Dikarya</taxon>
        <taxon>Basidiomycota</taxon>
        <taxon>Agaricomycotina</taxon>
        <taxon>Agaricomycetes</taxon>
        <taxon>Agaricomycetidae</taxon>
        <taxon>Agaricales</taxon>
        <taxon>Agaricineae</taxon>
        <taxon>Strophariaceae</taxon>
        <taxon>Psilocybe</taxon>
    </lineage>
</organism>
<dbReference type="GO" id="GO:0030687">
    <property type="term" value="C:preribosome, large subunit precursor"/>
    <property type="evidence" value="ECO:0007669"/>
    <property type="project" value="TreeGrafter"/>
</dbReference>
<evidence type="ECO:0000256" key="4">
    <source>
        <dbReference type="ARBA" id="ARBA00015339"/>
    </source>
</evidence>
<comment type="function">
    <text evidence="1">Required for efficient biogenesis of the 60S ribosomal subunit.</text>
</comment>
<evidence type="ECO:0000256" key="3">
    <source>
        <dbReference type="ARBA" id="ARBA00006256"/>
    </source>
</evidence>
<evidence type="ECO:0000256" key="6">
    <source>
        <dbReference type="ARBA" id="ARBA00023242"/>
    </source>
</evidence>
<feature type="compositionally biased region" description="Low complexity" evidence="8">
    <location>
        <begin position="75"/>
        <end position="88"/>
    </location>
</feature>
<dbReference type="PANTHER" id="PTHR28127:SF1">
    <property type="entry name" value="RIBOSOME ASSEMBLY PROTEIN 3"/>
    <property type="match status" value="1"/>
</dbReference>
<evidence type="ECO:0000256" key="1">
    <source>
        <dbReference type="ARBA" id="ARBA00003035"/>
    </source>
</evidence>
<evidence type="ECO:0000256" key="5">
    <source>
        <dbReference type="ARBA" id="ARBA00022517"/>
    </source>
</evidence>
<dbReference type="AlphaFoldDB" id="A0A8H5AQX3"/>
<feature type="compositionally biased region" description="Basic residues" evidence="8">
    <location>
        <begin position="62"/>
        <end position="74"/>
    </location>
</feature>
<comment type="similarity">
    <text evidence="3">Belongs to the RSA3 family.</text>
</comment>
<name>A0A8H5AQX3_9AGAR</name>